<evidence type="ECO:0000313" key="2">
    <source>
        <dbReference type="Proteomes" id="UP001153069"/>
    </source>
</evidence>
<dbReference type="EMBL" id="CAICTM010001929">
    <property type="protein sequence ID" value="CAB9527038.1"/>
    <property type="molecule type" value="Genomic_DNA"/>
</dbReference>
<evidence type="ECO:0000313" key="1">
    <source>
        <dbReference type="EMBL" id="CAB9527038.1"/>
    </source>
</evidence>
<comment type="caution">
    <text evidence="1">The sequence shown here is derived from an EMBL/GenBank/DDBJ whole genome shotgun (WGS) entry which is preliminary data.</text>
</comment>
<sequence length="264" mass="29787">MAKWCVKKHNPEIEDQKMSVTIAGCIQVSKTATTTTRTEVPHRENKIEVLNQWRVDNKIFKFKVVIPLSQKGVLNRMMLGRKQINQPDLVLLHSHGTVLLYLASTMQASGFVTDRTGNPTLVLTVLVSVLTGGATLKKAQLPPLLEEDPEFHPWAPHQNSGSHGRVLLRNGRGNFPMANIERTNGWIASGEVKEWSAHREWWFHEDGFSRIRKYCQDSKKPAKAGDAIPEGSVKTTNCDIIVKKDMMDDYAHLISNLMQALVLW</sequence>
<dbReference type="AlphaFoldDB" id="A0A9N8HY46"/>
<keyword evidence="2" id="KW-1185">Reference proteome</keyword>
<gene>
    <name evidence="1" type="ORF">SEMRO_1931_G306130.1</name>
</gene>
<name>A0A9N8HY46_9STRA</name>
<accession>A0A9N8HY46</accession>
<reference evidence="1" key="1">
    <citation type="submission" date="2020-06" db="EMBL/GenBank/DDBJ databases">
        <authorList>
            <consortium name="Plant Systems Biology data submission"/>
        </authorList>
    </citation>
    <scope>NUCLEOTIDE SEQUENCE</scope>
    <source>
        <strain evidence="1">D6</strain>
    </source>
</reference>
<protein>
    <submittedName>
        <fullName evidence="1">Uncharacterized protein</fullName>
    </submittedName>
</protein>
<organism evidence="1 2">
    <name type="scientific">Seminavis robusta</name>
    <dbReference type="NCBI Taxonomy" id="568900"/>
    <lineage>
        <taxon>Eukaryota</taxon>
        <taxon>Sar</taxon>
        <taxon>Stramenopiles</taxon>
        <taxon>Ochrophyta</taxon>
        <taxon>Bacillariophyta</taxon>
        <taxon>Bacillariophyceae</taxon>
        <taxon>Bacillariophycidae</taxon>
        <taxon>Naviculales</taxon>
        <taxon>Naviculaceae</taxon>
        <taxon>Seminavis</taxon>
    </lineage>
</organism>
<proteinExistence type="predicted"/>
<dbReference type="Proteomes" id="UP001153069">
    <property type="component" value="Unassembled WGS sequence"/>
</dbReference>